<dbReference type="RefSeq" id="WP_118108484.1">
    <property type="nucleotide sequence ID" value="NZ_QRYW01000045.1"/>
</dbReference>
<dbReference type="GO" id="GO:0003677">
    <property type="term" value="F:DNA binding"/>
    <property type="evidence" value="ECO:0007669"/>
    <property type="project" value="InterPro"/>
</dbReference>
<dbReference type="Gene3D" id="1.10.10.10">
    <property type="entry name" value="Winged helix-like DNA-binding domain superfamily/Winged helix DNA-binding domain"/>
    <property type="match status" value="1"/>
</dbReference>
<gene>
    <name evidence="7" type="ORF">DWW24_17405</name>
</gene>
<dbReference type="Pfam" id="PF08281">
    <property type="entry name" value="Sigma70_r4_2"/>
    <property type="match status" value="1"/>
</dbReference>
<feature type="domain" description="RNA polymerase sigma-70 region 2" evidence="5">
    <location>
        <begin position="24"/>
        <end position="87"/>
    </location>
</feature>
<comment type="similarity">
    <text evidence="1">Belongs to the sigma-70 factor family. ECF subfamily.</text>
</comment>
<evidence type="ECO:0000259" key="6">
    <source>
        <dbReference type="Pfam" id="PF08281"/>
    </source>
</evidence>
<dbReference type="Gene3D" id="1.10.1740.10">
    <property type="match status" value="1"/>
</dbReference>
<organism evidence="7 8">
    <name type="scientific">Odoribacter splanchnicus</name>
    <dbReference type="NCBI Taxonomy" id="28118"/>
    <lineage>
        <taxon>Bacteria</taxon>
        <taxon>Pseudomonadati</taxon>
        <taxon>Bacteroidota</taxon>
        <taxon>Bacteroidia</taxon>
        <taxon>Bacteroidales</taxon>
        <taxon>Odoribacteraceae</taxon>
        <taxon>Odoribacter</taxon>
    </lineage>
</organism>
<evidence type="ECO:0000313" key="8">
    <source>
        <dbReference type="Proteomes" id="UP000283426"/>
    </source>
</evidence>
<keyword evidence="4" id="KW-0804">Transcription</keyword>
<dbReference type="PANTHER" id="PTHR43133:SF46">
    <property type="entry name" value="RNA POLYMERASE SIGMA-70 FACTOR ECF SUBFAMILY"/>
    <property type="match status" value="1"/>
</dbReference>
<keyword evidence="3" id="KW-0731">Sigma factor</keyword>
<dbReference type="SUPFAM" id="SSF88659">
    <property type="entry name" value="Sigma3 and sigma4 domains of RNA polymerase sigma factors"/>
    <property type="match status" value="1"/>
</dbReference>
<name>A0A412W6R0_9BACT</name>
<evidence type="ECO:0000256" key="4">
    <source>
        <dbReference type="ARBA" id="ARBA00023163"/>
    </source>
</evidence>
<evidence type="ECO:0000256" key="2">
    <source>
        <dbReference type="ARBA" id="ARBA00023015"/>
    </source>
</evidence>
<dbReference type="InterPro" id="IPR039425">
    <property type="entry name" value="RNA_pol_sigma-70-like"/>
</dbReference>
<reference evidence="7 8" key="1">
    <citation type="submission" date="2018-08" db="EMBL/GenBank/DDBJ databases">
        <title>A genome reference for cultivated species of the human gut microbiota.</title>
        <authorList>
            <person name="Zou Y."/>
            <person name="Xue W."/>
            <person name="Luo G."/>
        </authorList>
    </citation>
    <scope>NUCLEOTIDE SEQUENCE [LARGE SCALE GENOMIC DNA]</scope>
    <source>
        <strain evidence="7 8">AF14-6AC</strain>
    </source>
</reference>
<comment type="caution">
    <text evidence="7">The sequence shown here is derived from an EMBL/GenBank/DDBJ whole genome shotgun (WGS) entry which is preliminary data.</text>
</comment>
<dbReference type="CDD" id="cd06171">
    <property type="entry name" value="Sigma70_r4"/>
    <property type="match status" value="1"/>
</dbReference>
<dbReference type="GO" id="GO:0016987">
    <property type="term" value="F:sigma factor activity"/>
    <property type="evidence" value="ECO:0007669"/>
    <property type="project" value="UniProtKB-KW"/>
</dbReference>
<dbReference type="Pfam" id="PF04542">
    <property type="entry name" value="Sigma70_r2"/>
    <property type="match status" value="1"/>
</dbReference>
<keyword evidence="2" id="KW-0805">Transcription regulation</keyword>
<dbReference type="AlphaFoldDB" id="A0A412W6R0"/>
<dbReference type="EMBL" id="QRYW01000045">
    <property type="protein sequence ID" value="RGV19850.1"/>
    <property type="molecule type" value="Genomic_DNA"/>
</dbReference>
<dbReference type="NCBIfam" id="TIGR02937">
    <property type="entry name" value="sigma70-ECF"/>
    <property type="match status" value="1"/>
</dbReference>
<sequence length="191" mass="22187">MAQTEQLLSEFKSGNIGTFYNELYAKLLVYASRHLGPDYAFLAEDCVQDAVYKAYEQRGSFKSVLTLKAFLYSCIHHAAIDILRKNQAQSNYLSQQDDRTEFLNSIIEQETLNLLYDSIERLPEKYRRIFELHFQQGLKNAEIAQLLGITESAVKKQKACMLDLLRKDLQKRTGNHFLAATLLLQWLEWLE</sequence>
<proteinExistence type="inferred from homology"/>
<dbReference type="InterPro" id="IPR013249">
    <property type="entry name" value="RNA_pol_sigma70_r4_t2"/>
</dbReference>
<dbReference type="InterPro" id="IPR014284">
    <property type="entry name" value="RNA_pol_sigma-70_dom"/>
</dbReference>
<dbReference type="Proteomes" id="UP000283426">
    <property type="component" value="Unassembled WGS sequence"/>
</dbReference>
<dbReference type="InterPro" id="IPR013325">
    <property type="entry name" value="RNA_pol_sigma_r2"/>
</dbReference>
<dbReference type="GO" id="GO:0006352">
    <property type="term" value="P:DNA-templated transcription initiation"/>
    <property type="evidence" value="ECO:0007669"/>
    <property type="project" value="InterPro"/>
</dbReference>
<feature type="domain" description="RNA polymerase sigma factor 70 region 4 type 2" evidence="6">
    <location>
        <begin position="113"/>
        <end position="157"/>
    </location>
</feature>
<dbReference type="InterPro" id="IPR007627">
    <property type="entry name" value="RNA_pol_sigma70_r2"/>
</dbReference>
<accession>A0A412W6R0</accession>
<protein>
    <submittedName>
        <fullName evidence="7">RNA polymerase subunit sigma-24</fullName>
    </submittedName>
</protein>
<evidence type="ECO:0000259" key="5">
    <source>
        <dbReference type="Pfam" id="PF04542"/>
    </source>
</evidence>
<evidence type="ECO:0000256" key="3">
    <source>
        <dbReference type="ARBA" id="ARBA00023082"/>
    </source>
</evidence>
<dbReference type="PANTHER" id="PTHR43133">
    <property type="entry name" value="RNA POLYMERASE ECF-TYPE SIGMA FACTO"/>
    <property type="match status" value="1"/>
</dbReference>
<dbReference type="InterPro" id="IPR013324">
    <property type="entry name" value="RNA_pol_sigma_r3/r4-like"/>
</dbReference>
<evidence type="ECO:0000256" key="1">
    <source>
        <dbReference type="ARBA" id="ARBA00010641"/>
    </source>
</evidence>
<evidence type="ECO:0000313" key="7">
    <source>
        <dbReference type="EMBL" id="RGV19850.1"/>
    </source>
</evidence>
<dbReference type="SUPFAM" id="SSF88946">
    <property type="entry name" value="Sigma2 domain of RNA polymerase sigma factors"/>
    <property type="match status" value="1"/>
</dbReference>
<dbReference type="InterPro" id="IPR036388">
    <property type="entry name" value="WH-like_DNA-bd_sf"/>
</dbReference>